<dbReference type="InterPro" id="IPR002110">
    <property type="entry name" value="Ankyrin_rpt"/>
</dbReference>
<gene>
    <name evidence="4" type="ORF">J3D65DRAFT_50803</name>
</gene>
<dbReference type="Gene3D" id="3.40.50.300">
    <property type="entry name" value="P-loop containing nucleotide triphosphate hydrolases"/>
    <property type="match status" value="1"/>
</dbReference>
<dbReference type="Pfam" id="PF24883">
    <property type="entry name" value="NPHP3_N"/>
    <property type="match status" value="1"/>
</dbReference>
<sequence>MASSGSDRLAESYEEYTVGWICALDLELTAALAMFDKRDRRGPPDFRKPRSDDNRYHFGKIGGHHVVVACTPAGLMGTTAASKVAASMVSTFPNIRFGLLVGIGGAIPQLDSKKDTIRLGDVVISQPKEDNGGVVQHDFVGVRSGSQLQSRSFLNKPPNVLLNALSSMKAEHGLGEPPRVYELLKHLPEPMIDPEEGPGYRYQGGDNDRLFEPSYSHLGGPDCSECEPTKQVGRNDRRSLNPKFHYGAIASGNTLCKNAVLRDEIKKRFPSCICIEMEAAGLMNDFPCLVIRGISDYSDSHKNDIWQPYAAATAASYAKELLDYVDPQEVERTEKALKIMESLESIKHQVNTINESARWTEKYLSGQEIKDWLSPPDPSPNYVNALREYYEGTAAWFLDSDELLDWKKNPNSFIWLHGLPGCGKTVLSSALIRSLKRESSKGSSSDTVIYFYFDFNSQEKQRPDNMARSLVYQLFKARPQRPEALERLFKKCRSGAELPSRDDLFKVLRALIQGLDQVQLVIDAVEEVDSDEKDFLLEWINELHGYNIQNVHVLVSSRRELDIERSLAEVGTTIQFPPEAVLKDISLCVRGKIQSAGRGGLGRWKDDAEKTNEIVEKLSENAKGMFRLASLQLKAISQSSSPSQLTQALKNLPKNIYGTYNRILEKVPEGWRDYALRLLQYFSASKKHLSLEEAVEMLAVEFSPEPMFNPMNRLFEREEINRYLPDLLTVVEEGGFVEDYDGVDEEPHSLRHKRKFVQLTHFTVKEYLLSDQLEHFFLKGLSKVEANASIVRHSLAYLNYLSKGPHPPSKAPYLSSESFVFSWVDHGEFADQHEAARNEIYRFLGDASARKVWWIGSLNLDYHCRLKKLEGVRPAADCISGTSFLPTPLFVAIRGRMVNVAERILVCDASQVKEDNDTPVLLIPKQSCSCTGLGLYLKPIDREHRYGEWKFAAVHRETALFAAVDSGFERIASLLVDHGAKIETQGGELGNPYLVAWETQRPGIVTIFDNHLARKEDQKQKIQLIIASMKEYAEVVVRALIQSGAGRFTHGPQQGSPELERLQLYIGLSRHLKAKYSDETFMKSIVSTSESKTKLNVLHAVCGMALPAKYTEDIVLIGADVNRRDASGRSPLHHTMHAQLHWGTSNRETAAQTGLVWNAVDHVRILLERGADANFVDKCGRTPLLYAAHCKDRIFGDMLVNSGAALDLMVLHAVNPMALSMFFGTFEFGLASDDDTSEDGADGEAGVEAGGDGGKMNIKSLWIGRPLPE</sequence>
<accession>A0ABR1MB97</accession>
<dbReference type="SUPFAM" id="SSF52540">
    <property type="entry name" value="P-loop containing nucleoside triphosphate hydrolases"/>
    <property type="match status" value="1"/>
</dbReference>
<dbReference type="EMBL" id="JBBPEH010000001">
    <property type="protein sequence ID" value="KAK7545158.1"/>
    <property type="molecule type" value="Genomic_DNA"/>
</dbReference>
<feature type="region of interest" description="Disordered" evidence="2">
    <location>
        <begin position="1234"/>
        <end position="1256"/>
    </location>
</feature>
<dbReference type="GeneID" id="92029532"/>
<dbReference type="SUPFAM" id="SSF53167">
    <property type="entry name" value="Purine and uridine phosphorylases"/>
    <property type="match status" value="1"/>
</dbReference>
<dbReference type="InterPro" id="IPR036770">
    <property type="entry name" value="Ankyrin_rpt-contain_sf"/>
</dbReference>
<evidence type="ECO:0000256" key="1">
    <source>
        <dbReference type="ARBA" id="ARBA00022737"/>
    </source>
</evidence>
<dbReference type="Proteomes" id="UP001360953">
    <property type="component" value="Unassembled WGS sequence"/>
</dbReference>
<dbReference type="InterPro" id="IPR027417">
    <property type="entry name" value="P-loop_NTPase"/>
</dbReference>
<dbReference type="SMART" id="SM00248">
    <property type="entry name" value="ANK"/>
    <property type="match status" value="4"/>
</dbReference>
<dbReference type="InterPro" id="IPR053137">
    <property type="entry name" value="NLR-like"/>
</dbReference>
<dbReference type="PROSITE" id="PS50837">
    <property type="entry name" value="NACHT"/>
    <property type="match status" value="1"/>
</dbReference>
<reference evidence="4 5" key="1">
    <citation type="submission" date="2024-04" db="EMBL/GenBank/DDBJ databases">
        <title>Phyllosticta paracitricarpa is synonymous to the EU quarantine fungus P. citricarpa based on phylogenomic analyses.</title>
        <authorList>
            <consortium name="Lawrence Berkeley National Laboratory"/>
            <person name="Van ingen-buijs V.A."/>
            <person name="Van westerhoven A.C."/>
            <person name="Haridas S."/>
            <person name="Skiadas P."/>
            <person name="Martin F."/>
            <person name="Groenewald J.Z."/>
            <person name="Crous P.W."/>
            <person name="Seidl M.F."/>
        </authorList>
    </citation>
    <scope>NUCLEOTIDE SEQUENCE [LARGE SCALE GENOMIC DNA]</scope>
    <source>
        <strain evidence="4 5">CPC 17464</strain>
    </source>
</reference>
<dbReference type="PANTHER" id="PTHR46082">
    <property type="entry name" value="ATP/GTP-BINDING PROTEIN-RELATED"/>
    <property type="match status" value="1"/>
</dbReference>
<organism evidence="4 5">
    <name type="scientific">Phyllosticta citribraziliensis</name>
    <dbReference type="NCBI Taxonomy" id="989973"/>
    <lineage>
        <taxon>Eukaryota</taxon>
        <taxon>Fungi</taxon>
        <taxon>Dikarya</taxon>
        <taxon>Ascomycota</taxon>
        <taxon>Pezizomycotina</taxon>
        <taxon>Dothideomycetes</taxon>
        <taxon>Dothideomycetes incertae sedis</taxon>
        <taxon>Botryosphaeriales</taxon>
        <taxon>Phyllostictaceae</taxon>
        <taxon>Phyllosticta</taxon>
    </lineage>
</organism>
<dbReference type="Gene3D" id="1.25.40.20">
    <property type="entry name" value="Ankyrin repeat-containing domain"/>
    <property type="match status" value="2"/>
</dbReference>
<evidence type="ECO:0000313" key="4">
    <source>
        <dbReference type="EMBL" id="KAK7545158.1"/>
    </source>
</evidence>
<name>A0ABR1MB97_9PEZI</name>
<evidence type="ECO:0000259" key="3">
    <source>
        <dbReference type="PROSITE" id="PS50837"/>
    </source>
</evidence>
<keyword evidence="1" id="KW-0677">Repeat</keyword>
<dbReference type="InterPro" id="IPR035994">
    <property type="entry name" value="Nucleoside_phosphorylase_sf"/>
</dbReference>
<dbReference type="RefSeq" id="XP_066660393.1">
    <property type="nucleotide sequence ID" value="XM_066796626.1"/>
</dbReference>
<proteinExistence type="predicted"/>
<comment type="caution">
    <text evidence="4">The sequence shown here is derived from an EMBL/GenBank/DDBJ whole genome shotgun (WGS) entry which is preliminary data.</text>
</comment>
<dbReference type="SUPFAM" id="SSF48403">
    <property type="entry name" value="Ankyrin repeat"/>
    <property type="match status" value="1"/>
</dbReference>
<keyword evidence="5" id="KW-1185">Reference proteome</keyword>
<evidence type="ECO:0000313" key="5">
    <source>
        <dbReference type="Proteomes" id="UP001360953"/>
    </source>
</evidence>
<evidence type="ECO:0000256" key="2">
    <source>
        <dbReference type="SAM" id="MobiDB-lite"/>
    </source>
</evidence>
<feature type="domain" description="NACHT" evidence="3">
    <location>
        <begin position="412"/>
        <end position="558"/>
    </location>
</feature>
<dbReference type="InterPro" id="IPR007111">
    <property type="entry name" value="NACHT_NTPase"/>
</dbReference>
<dbReference type="Gene3D" id="3.40.50.1580">
    <property type="entry name" value="Nucleoside phosphorylase domain"/>
    <property type="match status" value="1"/>
</dbReference>
<protein>
    <recommendedName>
        <fullName evidence="3">NACHT domain-containing protein</fullName>
    </recommendedName>
</protein>
<dbReference type="PANTHER" id="PTHR46082:SF11">
    <property type="entry name" value="AAA+ ATPASE DOMAIN-CONTAINING PROTEIN-RELATED"/>
    <property type="match status" value="1"/>
</dbReference>
<dbReference type="InterPro" id="IPR056884">
    <property type="entry name" value="NPHP3-like_N"/>
</dbReference>